<comment type="subcellular location">
    <subcellularLocation>
        <location evidence="1">Nucleus</location>
        <location evidence="1">Nucleoplasm</location>
    </subcellularLocation>
</comment>
<keyword evidence="4" id="KW-0677">Repeat</keyword>
<dbReference type="InterPro" id="IPR035979">
    <property type="entry name" value="RBD_domain_sf"/>
</dbReference>
<dbReference type="Proteomes" id="UP000326062">
    <property type="component" value="Chromosome 13"/>
</dbReference>
<keyword evidence="5" id="KW-0832">Ubl conjugation</keyword>
<evidence type="ECO:0000256" key="6">
    <source>
        <dbReference type="ARBA" id="ARBA00022884"/>
    </source>
</evidence>
<evidence type="ECO:0000256" key="2">
    <source>
        <dbReference type="ARBA" id="ARBA00022499"/>
    </source>
</evidence>
<organism evidence="12 13">
    <name type="scientific">Muntiacus reevesi</name>
    <name type="common">Reeves' muntjac</name>
    <name type="synonym">Cervus reevesi</name>
    <dbReference type="NCBI Taxonomy" id="9886"/>
    <lineage>
        <taxon>Eukaryota</taxon>
        <taxon>Metazoa</taxon>
        <taxon>Chordata</taxon>
        <taxon>Craniata</taxon>
        <taxon>Vertebrata</taxon>
        <taxon>Euteleostomi</taxon>
        <taxon>Mammalia</taxon>
        <taxon>Eutheria</taxon>
        <taxon>Laurasiatheria</taxon>
        <taxon>Artiodactyla</taxon>
        <taxon>Ruminantia</taxon>
        <taxon>Pecora</taxon>
        <taxon>Cervidae</taxon>
        <taxon>Muntiacinae</taxon>
        <taxon>Muntiacus</taxon>
    </lineage>
</organism>
<evidence type="ECO:0008006" key="14">
    <source>
        <dbReference type="Google" id="ProtNLM"/>
    </source>
</evidence>
<evidence type="ECO:0000256" key="1">
    <source>
        <dbReference type="ARBA" id="ARBA00004642"/>
    </source>
</evidence>
<keyword evidence="2" id="KW-1017">Isopeptide bond</keyword>
<dbReference type="InterPro" id="IPR050666">
    <property type="entry name" value="ESRP"/>
</dbReference>
<dbReference type="Pfam" id="PF00076">
    <property type="entry name" value="RRM_1"/>
    <property type="match status" value="1"/>
</dbReference>
<keyword evidence="7" id="KW-0007">Acetylation</keyword>
<dbReference type="Pfam" id="PF08080">
    <property type="entry name" value="zf-RNPHF"/>
    <property type="match status" value="1"/>
</dbReference>
<dbReference type="Gene3D" id="3.30.70.330">
    <property type="match status" value="3"/>
</dbReference>
<dbReference type="GO" id="GO:0003723">
    <property type="term" value="F:RNA binding"/>
    <property type="evidence" value="ECO:0007669"/>
    <property type="project" value="UniProtKB-KW"/>
</dbReference>
<feature type="domain" description="Zinc finger CHHC-type" evidence="11">
    <location>
        <begin position="230"/>
        <end position="265"/>
    </location>
</feature>
<evidence type="ECO:0000256" key="8">
    <source>
        <dbReference type="ARBA" id="ARBA00023242"/>
    </source>
</evidence>
<gene>
    <name evidence="12" type="ORF">FD755_018772</name>
</gene>
<dbReference type="InterPro" id="IPR000504">
    <property type="entry name" value="RRM_dom"/>
</dbReference>
<dbReference type="InterPro" id="IPR012677">
    <property type="entry name" value="Nucleotide-bd_a/b_plait_sf"/>
</dbReference>
<proteinExistence type="predicted"/>
<name>A0A5N3X9E2_MUNRE</name>
<dbReference type="InterPro" id="IPR012996">
    <property type="entry name" value="Znf_CHHC"/>
</dbReference>
<sequence>MMLGPEGGEAFVVKLRGLPWSCAVEDGRQSGEAFVELESEDDVKLAFKKDRGSTVLWYIEVFKSHRTEMYWVLKHSGPNSADTANDGFGQLRGLLFGCTKEEIIQFFSGLEIMPSGITLPVDPEGKFTGEAFVQFASQELEKALGKHKERIEHSYIEVFKSSQEEVRPHSDPPLKFMSMQRPGLYDRPGTARRYTGIVKQASLERMRSGAYSAGYGGYEEYSGLSDGYGFTTDLFGRDLGYCLSGMYDHRYGDGEFIVQSTTGHCVHMRGLPYKATEHDIYDDFSPLNPVKVHIETGPDGRVTAVAAMFKDRANVQHRYIELFLNSTTGASNGAYSSQMMQGMGVSTQSTDSGLESQSVSGCCGAGYGGQNSMGGYD</sequence>
<evidence type="ECO:0000313" key="13">
    <source>
        <dbReference type="Proteomes" id="UP000326062"/>
    </source>
</evidence>
<dbReference type="EMBL" id="VCEB01000015">
    <property type="protein sequence ID" value="KAB0369779.1"/>
    <property type="molecule type" value="Genomic_DNA"/>
</dbReference>
<evidence type="ECO:0000256" key="9">
    <source>
        <dbReference type="ARBA" id="ARBA00023274"/>
    </source>
</evidence>
<evidence type="ECO:0000259" key="10">
    <source>
        <dbReference type="Pfam" id="PF00076"/>
    </source>
</evidence>
<dbReference type="PANTHER" id="PTHR13976">
    <property type="entry name" value="HETEROGENEOUS NUCLEAR RIBONUCLEOPROTEIN-RELATED"/>
    <property type="match status" value="1"/>
</dbReference>
<evidence type="ECO:0000256" key="7">
    <source>
        <dbReference type="ARBA" id="ARBA00022990"/>
    </source>
</evidence>
<accession>A0A5N3X9E2</accession>
<evidence type="ECO:0000256" key="4">
    <source>
        <dbReference type="ARBA" id="ARBA00022737"/>
    </source>
</evidence>
<dbReference type="GO" id="GO:0005654">
    <property type="term" value="C:nucleoplasm"/>
    <property type="evidence" value="ECO:0007669"/>
    <property type="project" value="UniProtKB-SubCell"/>
</dbReference>
<keyword evidence="6" id="KW-0694">RNA-binding</keyword>
<keyword evidence="13" id="KW-1185">Reference proteome</keyword>
<dbReference type="SUPFAM" id="SSF54928">
    <property type="entry name" value="RNA-binding domain, RBD"/>
    <property type="match status" value="3"/>
</dbReference>
<evidence type="ECO:0000259" key="11">
    <source>
        <dbReference type="Pfam" id="PF08080"/>
    </source>
</evidence>
<keyword evidence="8" id="KW-0539">Nucleus</keyword>
<keyword evidence="3" id="KW-0597">Phosphoprotein</keyword>
<protein>
    <recommendedName>
        <fullName evidence="14">RRM domain-containing protein</fullName>
    </recommendedName>
</protein>
<evidence type="ECO:0000256" key="5">
    <source>
        <dbReference type="ARBA" id="ARBA00022843"/>
    </source>
</evidence>
<dbReference type="GO" id="GO:1990904">
    <property type="term" value="C:ribonucleoprotein complex"/>
    <property type="evidence" value="ECO:0007669"/>
    <property type="project" value="UniProtKB-KW"/>
</dbReference>
<dbReference type="AlphaFoldDB" id="A0A5N3X9E2"/>
<keyword evidence="9" id="KW-0687">Ribonucleoprotein</keyword>
<feature type="domain" description="RRM" evidence="10">
    <location>
        <begin position="92"/>
        <end position="139"/>
    </location>
</feature>
<reference evidence="12 13" key="1">
    <citation type="submission" date="2019-06" db="EMBL/GenBank/DDBJ databases">
        <title>Discovery of a novel chromosome fission-fusion reversal in muntjac.</title>
        <authorList>
            <person name="Mudd A.B."/>
            <person name="Bredeson J.V."/>
            <person name="Baum R."/>
            <person name="Hockemeyer D."/>
            <person name="Rokhsar D.S."/>
        </authorList>
    </citation>
    <scope>NUCLEOTIDE SEQUENCE [LARGE SCALE GENOMIC DNA]</scope>
    <source>
        <strain evidence="12">UCam_UCB_Mr</strain>
        <tissue evidence="12">Fibroblast cell line</tissue>
    </source>
</reference>
<evidence type="ECO:0000313" key="12">
    <source>
        <dbReference type="EMBL" id="KAB0369779.1"/>
    </source>
</evidence>
<evidence type="ECO:0000256" key="3">
    <source>
        <dbReference type="ARBA" id="ARBA00022553"/>
    </source>
</evidence>
<comment type="caution">
    <text evidence="12">The sequence shown here is derived from an EMBL/GenBank/DDBJ whole genome shotgun (WGS) entry which is preliminary data.</text>
</comment>